<dbReference type="EMBL" id="JAAMPI010000487">
    <property type="protein sequence ID" value="KAF4631006.1"/>
    <property type="molecule type" value="Genomic_DNA"/>
</dbReference>
<evidence type="ECO:0000313" key="4">
    <source>
        <dbReference type="EMBL" id="KAF4631006.1"/>
    </source>
</evidence>
<organism evidence="4 5">
    <name type="scientific">Cudoniella acicularis</name>
    <dbReference type="NCBI Taxonomy" id="354080"/>
    <lineage>
        <taxon>Eukaryota</taxon>
        <taxon>Fungi</taxon>
        <taxon>Dikarya</taxon>
        <taxon>Ascomycota</taxon>
        <taxon>Pezizomycotina</taxon>
        <taxon>Leotiomycetes</taxon>
        <taxon>Helotiales</taxon>
        <taxon>Tricladiaceae</taxon>
        <taxon>Cudoniella</taxon>
    </lineage>
</organism>
<evidence type="ECO:0000256" key="1">
    <source>
        <dbReference type="ARBA" id="ARBA00023242"/>
    </source>
</evidence>
<reference evidence="4 5" key="1">
    <citation type="submission" date="2020-03" db="EMBL/GenBank/DDBJ databases">
        <title>Draft Genome Sequence of Cudoniella acicularis.</title>
        <authorList>
            <person name="Buettner E."/>
            <person name="Kellner H."/>
        </authorList>
    </citation>
    <scope>NUCLEOTIDE SEQUENCE [LARGE SCALE GENOMIC DNA]</scope>
    <source>
        <strain evidence="4 5">DSM 108380</strain>
    </source>
</reference>
<dbReference type="GO" id="GO:0000981">
    <property type="term" value="F:DNA-binding transcription factor activity, RNA polymerase II-specific"/>
    <property type="evidence" value="ECO:0007669"/>
    <property type="project" value="InterPro"/>
</dbReference>
<feature type="transmembrane region" description="Helical" evidence="2">
    <location>
        <begin position="357"/>
        <end position="378"/>
    </location>
</feature>
<dbReference type="OrthoDB" id="5126878at2759"/>
<dbReference type="PROSITE" id="PS50048">
    <property type="entry name" value="ZN2_CY6_FUNGAL_2"/>
    <property type="match status" value="1"/>
</dbReference>
<evidence type="ECO:0000313" key="5">
    <source>
        <dbReference type="Proteomes" id="UP000566819"/>
    </source>
</evidence>
<keyword evidence="1" id="KW-0539">Nucleus</keyword>
<dbReference type="AlphaFoldDB" id="A0A8H4RKP4"/>
<dbReference type="PANTHER" id="PTHR38111">
    <property type="entry name" value="ZN(2)-C6 FUNGAL-TYPE DOMAIN-CONTAINING PROTEIN-RELATED"/>
    <property type="match status" value="1"/>
</dbReference>
<dbReference type="PANTHER" id="PTHR38111:SF2">
    <property type="entry name" value="FINGER DOMAIN PROTEIN, PUTATIVE (AFU_ORTHOLOGUE AFUA_1G01560)-RELATED"/>
    <property type="match status" value="1"/>
</dbReference>
<dbReference type="InterPro" id="IPR001138">
    <property type="entry name" value="Zn2Cys6_DnaBD"/>
</dbReference>
<proteinExistence type="predicted"/>
<keyword evidence="2" id="KW-1133">Transmembrane helix</keyword>
<keyword evidence="2" id="KW-0812">Transmembrane</keyword>
<dbReference type="Gene3D" id="4.10.240.10">
    <property type="entry name" value="Zn(2)-C6 fungal-type DNA-binding domain"/>
    <property type="match status" value="1"/>
</dbReference>
<dbReference type="GO" id="GO:0008270">
    <property type="term" value="F:zinc ion binding"/>
    <property type="evidence" value="ECO:0007669"/>
    <property type="project" value="InterPro"/>
</dbReference>
<dbReference type="InterPro" id="IPR053178">
    <property type="entry name" value="Osmoadaptation_assoc"/>
</dbReference>
<sequence length="493" mass="56550">MVNIAGRSRGCSTCRRRRVKCDENRPICNRCERCGFECSGAKDIAFINQGKILKSGQSGKYKASSITRDIEDRVWRDNMPASVSLQAFEIQVYICYTRKYLLRNSPIDLALEEFQPDDLQMAAENLGGARMLHRAILSLSIIFFGNQHRNSSIRNHGYALHGVALNQLNDALSDPQCYIRDDVFLSVITMILLECFVPTGRRYYLNHIMGLEKLLELRGPTQHHSPRYFQIFKGIRRMIILASLSMRKPSILAREEWKNITRSNDPDENTEEQYLLNILADYTVLIAEYDMGKVNCKQSTGDIAIEREKINQRALDLLEQLYSWKRWWDSEDRNFHFEITAESAGIRVLPEGFESNVVTFATVFIFPNLFAATMLMLYNTTLIYVLQILSSSQPLTNKYCPKDDPEHPKFPQNDQNDKYASAEKHAALEIYRCVPYYLDQKWRLDVGSLTIAHLAVRTAWMTLGGSGSRGGGWMTDLLKTKSSEVFARGLWAD</sequence>
<gene>
    <name evidence="4" type="ORF">G7Y89_g7131</name>
</gene>
<dbReference type="Pfam" id="PF00172">
    <property type="entry name" value="Zn_clus"/>
    <property type="match status" value="1"/>
</dbReference>
<keyword evidence="2" id="KW-0472">Membrane</keyword>
<comment type="caution">
    <text evidence="4">The sequence shown here is derived from an EMBL/GenBank/DDBJ whole genome shotgun (WGS) entry which is preliminary data.</text>
</comment>
<feature type="domain" description="Zn(2)-C6 fungal-type" evidence="3">
    <location>
        <begin position="10"/>
        <end position="39"/>
    </location>
</feature>
<dbReference type="InterPro" id="IPR036864">
    <property type="entry name" value="Zn2-C6_fun-type_DNA-bd_sf"/>
</dbReference>
<evidence type="ECO:0000256" key="2">
    <source>
        <dbReference type="SAM" id="Phobius"/>
    </source>
</evidence>
<protein>
    <recommendedName>
        <fullName evidence="3">Zn(2)-C6 fungal-type domain-containing protein</fullName>
    </recommendedName>
</protein>
<keyword evidence="5" id="KW-1185">Reference proteome</keyword>
<dbReference type="CDD" id="cd00067">
    <property type="entry name" value="GAL4"/>
    <property type="match status" value="1"/>
</dbReference>
<dbReference type="SMART" id="SM00066">
    <property type="entry name" value="GAL4"/>
    <property type="match status" value="1"/>
</dbReference>
<name>A0A8H4RKP4_9HELO</name>
<dbReference type="SUPFAM" id="SSF57701">
    <property type="entry name" value="Zn2/Cys6 DNA-binding domain"/>
    <property type="match status" value="1"/>
</dbReference>
<evidence type="ECO:0000259" key="3">
    <source>
        <dbReference type="PROSITE" id="PS50048"/>
    </source>
</evidence>
<dbReference type="Proteomes" id="UP000566819">
    <property type="component" value="Unassembled WGS sequence"/>
</dbReference>
<accession>A0A8H4RKP4</accession>
<dbReference type="InterPro" id="IPR021858">
    <property type="entry name" value="Fun_TF"/>
</dbReference>
<dbReference type="PROSITE" id="PS00463">
    <property type="entry name" value="ZN2_CY6_FUNGAL_1"/>
    <property type="match status" value="1"/>
</dbReference>
<dbReference type="Pfam" id="PF11951">
    <property type="entry name" value="Fungal_trans_2"/>
    <property type="match status" value="1"/>
</dbReference>